<dbReference type="EMBL" id="HACG01010438">
    <property type="protein sequence ID" value="CEK57303.1"/>
    <property type="molecule type" value="Transcribed_RNA"/>
</dbReference>
<dbReference type="AlphaFoldDB" id="A0A0B6YM43"/>
<accession>A0A0B6YM43</accession>
<name>A0A0B6YM43_9EUPU</name>
<organism evidence="1">
    <name type="scientific">Arion vulgaris</name>
    <dbReference type="NCBI Taxonomy" id="1028688"/>
    <lineage>
        <taxon>Eukaryota</taxon>
        <taxon>Metazoa</taxon>
        <taxon>Spiralia</taxon>
        <taxon>Lophotrochozoa</taxon>
        <taxon>Mollusca</taxon>
        <taxon>Gastropoda</taxon>
        <taxon>Heterobranchia</taxon>
        <taxon>Euthyneura</taxon>
        <taxon>Panpulmonata</taxon>
        <taxon>Eupulmonata</taxon>
        <taxon>Stylommatophora</taxon>
        <taxon>Helicina</taxon>
        <taxon>Arionoidea</taxon>
        <taxon>Arionidae</taxon>
        <taxon>Arion</taxon>
    </lineage>
</organism>
<feature type="non-terminal residue" evidence="1">
    <location>
        <position position="1"/>
    </location>
</feature>
<protein>
    <submittedName>
        <fullName evidence="1">Uncharacterized protein</fullName>
    </submittedName>
</protein>
<evidence type="ECO:0000313" key="1">
    <source>
        <dbReference type="EMBL" id="CEK57303.1"/>
    </source>
</evidence>
<feature type="non-terminal residue" evidence="1">
    <location>
        <position position="262"/>
    </location>
</feature>
<reference evidence="1" key="1">
    <citation type="submission" date="2014-12" db="EMBL/GenBank/DDBJ databases">
        <title>Insight into the proteome of Arion vulgaris.</title>
        <authorList>
            <person name="Aradska J."/>
            <person name="Bulat T."/>
            <person name="Smidak R."/>
            <person name="Sarate P."/>
            <person name="Gangsoo J."/>
            <person name="Sialana F."/>
            <person name="Bilban M."/>
            <person name="Lubec G."/>
        </authorList>
    </citation>
    <scope>NUCLEOTIDE SEQUENCE</scope>
    <source>
        <tissue evidence="1">Skin</tissue>
    </source>
</reference>
<gene>
    <name evidence="1" type="primary">ORF29823</name>
</gene>
<proteinExistence type="predicted"/>
<sequence>IVAMEIYAVGRVKFDVNFKKTLQETFAKDRLMYWSKTVRENMEKMCEFSKSVLLAQDQNITDHLALNLLLSWKNFMITSSRYKVAELQLTNLNKAQILHDLLVGIQAQFEASDLTHIHVKLASIASALYFTLIKTWGKEFFDKQLADYATSPKRVSSIMAMVQNLTETINIASVEMLLPSVHIGLLGAVITVLQQCGSRLDDLPLMISELLPVVCSIFLQSSLYVPTFLSSVDQAKDSSPDQGTLQRHGSFGTHLKLQIVSC</sequence>